<organism evidence="1 2">
    <name type="scientific">Pisolithus microcarpus 441</name>
    <dbReference type="NCBI Taxonomy" id="765257"/>
    <lineage>
        <taxon>Eukaryota</taxon>
        <taxon>Fungi</taxon>
        <taxon>Dikarya</taxon>
        <taxon>Basidiomycota</taxon>
        <taxon>Agaricomycotina</taxon>
        <taxon>Agaricomycetes</taxon>
        <taxon>Agaricomycetidae</taxon>
        <taxon>Boletales</taxon>
        <taxon>Sclerodermatineae</taxon>
        <taxon>Pisolithaceae</taxon>
        <taxon>Pisolithus</taxon>
    </lineage>
</organism>
<accession>A0A0C9YVA7</accession>
<dbReference type="AlphaFoldDB" id="A0A0C9YVA7"/>
<proteinExistence type="predicted"/>
<sequence>MASISPQRLHKELSEINIEGCPAGAFFPSSASFSTRDTMLAHGSSSLAQIISTLDCSTTEVLGESLYQGEVFKLM</sequence>
<dbReference type="Proteomes" id="UP000054018">
    <property type="component" value="Unassembled WGS sequence"/>
</dbReference>
<protein>
    <submittedName>
        <fullName evidence="1">Uncharacterized protein</fullName>
    </submittedName>
</protein>
<dbReference type="OrthoDB" id="406833at2759"/>
<evidence type="ECO:0000313" key="2">
    <source>
        <dbReference type="Proteomes" id="UP000054018"/>
    </source>
</evidence>
<name>A0A0C9YVA7_9AGAM</name>
<gene>
    <name evidence="1" type="ORF">PISMIDRAFT_649834</name>
</gene>
<dbReference type="HOGENOM" id="CLU_2672017_0_0_1"/>
<keyword evidence="2" id="KW-1185">Reference proteome</keyword>
<reference evidence="1 2" key="1">
    <citation type="submission" date="2014-04" db="EMBL/GenBank/DDBJ databases">
        <authorList>
            <consortium name="DOE Joint Genome Institute"/>
            <person name="Kuo A."/>
            <person name="Kohler A."/>
            <person name="Costa M.D."/>
            <person name="Nagy L.G."/>
            <person name="Floudas D."/>
            <person name="Copeland A."/>
            <person name="Barry K.W."/>
            <person name="Cichocki N."/>
            <person name="Veneault-Fourrey C."/>
            <person name="LaButti K."/>
            <person name="Lindquist E.A."/>
            <person name="Lipzen A."/>
            <person name="Lundell T."/>
            <person name="Morin E."/>
            <person name="Murat C."/>
            <person name="Sun H."/>
            <person name="Tunlid A."/>
            <person name="Henrissat B."/>
            <person name="Grigoriev I.V."/>
            <person name="Hibbett D.S."/>
            <person name="Martin F."/>
            <person name="Nordberg H.P."/>
            <person name="Cantor M.N."/>
            <person name="Hua S.X."/>
        </authorList>
    </citation>
    <scope>NUCLEOTIDE SEQUENCE [LARGE SCALE GENOMIC DNA]</scope>
    <source>
        <strain evidence="1 2">441</strain>
    </source>
</reference>
<dbReference type="EMBL" id="KN834152">
    <property type="protein sequence ID" value="KIK11833.1"/>
    <property type="molecule type" value="Genomic_DNA"/>
</dbReference>
<reference evidence="2" key="2">
    <citation type="submission" date="2015-01" db="EMBL/GenBank/DDBJ databases">
        <title>Evolutionary Origins and Diversification of the Mycorrhizal Mutualists.</title>
        <authorList>
            <consortium name="DOE Joint Genome Institute"/>
            <consortium name="Mycorrhizal Genomics Consortium"/>
            <person name="Kohler A."/>
            <person name="Kuo A."/>
            <person name="Nagy L.G."/>
            <person name="Floudas D."/>
            <person name="Copeland A."/>
            <person name="Barry K.W."/>
            <person name="Cichocki N."/>
            <person name="Veneault-Fourrey C."/>
            <person name="LaButti K."/>
            <person name="Lindquist E.A."/>
            <person name="Lipzen A."/>
            <person name="Lundell T."/>
            <person name="Morin E."/>
            <person name="Murat C."/>
            <person name="Riley R."/>
            <person name="Ohm R."/>
            <person name="Sun H."/>
            <person name="Tunlid A."/>
            <person name="Henrissat B."/>
            <person name="Grigoriev I.V."/>
            <person name="Hibbett D.S."/>
            <person name="Martin F."/>
        </authorList>
    </citation>
    <scope>NUCLEOTIDE SEQUENCE [LARGE SCALE GENOMIC DNA]</scope>
    <source>
        <strain evidence="2">441</strain>
    </source>
</reference>
<evidence type="ECO:0000313" key="1">
    <source>
        <dbReference type="EMBL" id="KIK11833.1"/>
    </source>
</evidence>